<evidence type="ECO:0000256" key="7">
    <source>
        <dbReference type="SAM" id="MobiDB-lite"/>
    </source>
</evidence>
<evidence type="ECO:0000256" key="3">
    <source>
        <dbReference type="ARBA" id="ARBA00022737"/>
    </source>
</evidence>
<feature type="region of interest" description="Disordered" evidence="7">
    <location>
        <begin position="221"/>
        <end position="263"/>
    </location>
</feature>
<dbReference type="PANTHER" id="PTHR16105">
    <property type="entry name" value="RNA-BINDING REGION-CONTAINING PROTEIN 3"/>
    <property type="match status" value="1"/>
</dbReference>
<feature type="compositionally biased region" description="Basic and acidic residues" evidence="7">
    <location>
        <begin position="118"/>
        <end position="135"/>
    </location>
</feature>
<feature type="compositionally biased region" description="Acidic residues" evidence="7">
    <location>
        <begin position="251"/>
        <end position="260"/>
    </location>
</feature>
<dbReference type="SMART" id="SM00360">
    <property type="entry name" value="RRM"/>
    <property type="match status" value="2"/>
</dbReference>
<comment type="subcellular location">
    <subcellularLocation>
        <location evidence="1">Nucleus</location>
    </subcellularLocation>
</comment>
<keyword evidence="4 6" id="KW-0694">RNA-binding</keyword>
<keyword evidence="5" id="KW-0539">Nucleus</keyword>
<feature type="region of interest" description="Disordered" evidence="7">
    <location>
        <begin position="115"/>
        <end position="138"/>
    </location>
</feature>
<dbReference type="InterPro" id="IPR035979">
    <property type="entry name" value="RBD_domain_sf"/>
</dbReference>
<dbReference type="PROSITE" id="PS50102">
    <property type="entry name" value="RRM"/>
    <property type="match status" value="2"/>
</dbReference>
<dbReference type="Proteomes" id="UP001176940">
    <property type="component" value="Unassembled WGS sequence"/>
</dbReference>
<feature type="domain" description="RRM" evidence="8">
    <location>
        <begin position="29"/>
        <end position="106"/>
    </location>
</feature>
<feature type="compositionally biased region" description="Pro residues" evidence="7">
    <location>
        <begin position="221"/>
        <end position="235"/>
    </location>
</feature>
<dbReference type="InterPro" id="IPR045164">
    <property type="entry name" value="RBM41/RNPC3"/>
</dbReference>
<keyword evidence="10" id="KW-1185">Reference proteome</keyword>
<gene>
    <name evidence="9" type="ORF">RIMI_LOCUS5031463</name>
</gene>
<dbReference type="EMBL" id="CAUEEQ010008407">
    <property type="protein sequence ID" value="CAJ0932305.1"/>
    <property type="molecule type" value="Genomic_DNA"/>
</dbReference>
<dbReference type="InterPro" id="IPR012677">
    <property type="entry name" value="Nucleotide-bd_a/b_plait_sf"/>
</dbReference>
<evidence type="ECO:0000256" key="6">
    <source>
        <dbReference type="PROSITE-ProRule" id="PRU00176"/>
    </source>
</evidence>
<organism evidence="9 10">
    <name type="scientific">Ranitomeya imitator</name>
    <name type="common">mimic poison frog</name>
    <dbReference type="NCBI Taxonomy" id="111125"/>
    <lineage>
        <taxon>Eukaryota</taxon>
        <taxon>Metazoa</taxon>
        <taxon>Chordata</taxon>
        <taxon>Craniata</taxon>
        <taxon>Vertebrata</taxon>
        <taxon>Euteleostomi</taxon>
        <taxon>Amphibia</taxon>
        <taxon>Batrachia</taxon>
        <taxon>Anura</taxon>
        <taxon>Neobatrachia</taxon>
        <taxon>Hyloidea</taxon>
        <taxon>Dendrobatidae</taxon>
        <taxon>Dendrobatinae</taxon>
        <taxon>Ranitomeya</taxon>
    </lineage>
</organism>
<dbReference type="Gene3D" id="6.10.250.610">
    <property type="match status" value="1"/>
</dbReference>
<sequence>MMCDLQDRYILPGSEEAYSNARMESVGRKTLLVRHLPAELSPEEQRQLLEKSGAESVRLCSGRTRGILRNVAFASYPNDYAAAKALSILHQLKVLGHTLIVEYAKEDCLHLPDQPAYSEKRKSGEKADESKDSKLPDQVTIERGIAPNHGLVYPIRSSLKYLYPPPTSTILTNIAHAMLSVPKFYVQVLHLMNKMNLPAPFGMLTAQPPLYADLLTVPSPYPPVPPDLPENPPLPELDDDYDMEVSSREESEYESGDEEDKERAARLKELADLLPKRPRIKKPSRPRKKMKIKDLLSAPAVQPSHPHAPLLPSEVFEQSRAIWSKRMEIHIPADITTAADATAYLSGPKVEPGRDGEVFGFGKIYPTTEPKDEEENEKEDDLLKEFISRRELEKGRVSKEEMRKLSVFKNYDPGEPNCRLYVKNLSKQVTEKDLKFIFGKFIDFSSGTEANMFDILLMTEGRMKGQAFIGFPNEDVAAKALKHTHGYVLFNKPMVIQFARSARPKPNAVKTRTKR</sequence>
<proteinExistence type="predicted"/>
<evidence type="ECO:0000256" key="2">
    <source>
        <dbReference type="ARBA" id="ARBA00020364"/>
    </source>
</evidence>
<evidence type="ECO:0000256" key="5">
    <source>
        <dbReference type="ARBA" id="ARBA00023242"/>
    </source>
</evidence>
<dbReference type="Gene3D" id="3.30.70.330">
    <property type="match status" value="2"/>
</dbReference>
<evidence type="ECO:0000313" key="10">
    <source>
        <dbReference type="Proteomes" id="UP001176940"/>
    </source>
</evidence>
<comment type="caution">
    <text evidence="9">The sequence shown here is derived from an EMBL/GenBank/DDBJ whole genome shotgun (WGS) entry which is preliminary data.</text>
</comment>
<dbReference type="InterPro" id="IPR034147">
    <property type="entry name" value="RBM40_RRM1"/>
</dbReference>
<accession>A0ABN9L3G6</accession>
<protein>
    <recommendedName>
        <fullName evidence="2">RNA-binding region-containing protein 3</fullName>
    </recommendedName>
</protein>
<keyword evidence="3" id="KW-0677">Repeat</keyword>
<name>A0ABN9L3G6_9NEOB</name>
<evidence type="ECO:0000313" key="9">
    <source>
        <dbReference type="EMBL" id="CAJ0932305.1"/>
    </source>
</evidence>
<dbReference type="Pfam" id="PF00076">
    <property type="entry name" value="RRM_1"/>
    <property type="match status" value="2"/>
</dbReference>
<dbReference type="CDD" id="cd12238">
    <property type="entry name" value="RRM1_RBM40_like"/>
    <property type="match status" value="1"/>
</dbReference>
<dbReference type="SUPFAM" id="SSF54928">
    <property type="entry name" value="RNA-binding domain, RBD"/>
    <property type="match status" value="2"/>
</dbReference>
<evidence type="ECO:0000256" key="1">
    <source>
        <dbReference type="ARBA" id="ARBA00004123"/>
    </source>
</evidence>
<dbReference type="CDD" id="cd12239">
    <property type="entry name" value="RRM2_RBM40_like"/>
    <property type="match status" value="1"/>
</dbReference>
<evidence type="ECO:0000259" key="8">
    <source>
        <dbReference type="PROSITE" id="PS50102"/>
    </source>
</evidence>
<dbReference type="PANTHER" id="PTHR16105:SF0">
    <property type="entry name" value="RNA-BINDING REGION-CONTAINING PROTEIN 3"/>
    <property type="match status" value="1"/>
</dbReference>
<evidence type="ECO:0000256" key="4">
    <source>
        <dbReference type="ARBA" id="ARBA00022884"/>
    </source>
</evidence>
<feature type="domain" description="RRM" evidence="8">
    <location>
        <begin position="418"/>
        <end position="501"/>
    </location>
</feature>
<reference evidence="9" key="1">
    <citation type="submission" date="2023-07" db="EMBL/GenBank/DDBJ databases">
        <authorList>
            <person name="Stuckert A."/>
        </authorList>
    </citation>
    <scope>NUCLEOTIDE SEQUENCE</scope>
</reference>
<dbReference type="InterPro" id="IPR000504">
    <property type="entry name" value="RRM_dom"/>
</dbReference>